<dbReference type="InterPro" id="IPR036397">
    <property type="entry name" value="RNaseH_sf"/>
</dbReference>
<keyword evidence="3" id="KW-1185">Reference proteome</keyword>
<accession>A0A1D8EQ77</accession>
<dbReference type="Pfam" id="PF00929">
    <property type="entry name" value="RNase_T"/>
    <property type="match status" value="1"/>
</dbReference>
<proteinExistence type="predicted"/>
<dbReference type="Gene3D" id="3.30.420.10">
    <property type="entry name" value="Ribonuclease H-like superfamily/Ribonuclease H"/>
    <property type="match status" value="1"/>
</dbReference>
<evidence type="ECO:0000313" key="2">
    <source>
        <dbReference type="EMBL" id="AOT23181.1"/>
    </source>
</evidence>
<organism evidence="2 3">
    <name type="scientific">Mycobacterium phage Taquito</name>
    <dbReference type="NCBI Taxonomy" id="1897500"/>
    <lineage>
        <taxon>Viruses</taxon>
        <taxon>Duplodnaviria</taxon>
        <taxon>Heunggongvirae</taxon>
        <taxon>Uroviricota</taxon>
        <taxon>Caudoviricetes</taxon>
        <taxon>Weiservirinae</taxon>
        <taxon>Fionnbharthvirus</taxon>
        <taxon>Fionnbharthvirus taquito</taxon>
    </lineage>
</organism>
<protein>
    <submittedName>
        <fullName evidence="2">DnaQ-like DNA polymerase III subunit</fullName>
    </submittedName>
</protein>
<evidence type="ECO:0000259" key="1">
    <source>
        <dbReference type="SMART" id="SM00479"/>
    </source>
</evidence>
<name>A0A1D8EQ77_9CAUD</name>
<gene>
    <name evidence="2" type="ORF">SEA_TAQUITO_61</name>
</gene>
<feature type="domain" description="Exonuclease" evidence="1">
    <location>
        <begin position="4"/>
        <end position="194"/>
    </location>
</feature>
<dbReference type="SMART" id="SM00479">
    <property type="entry name" value="EXOIII"/>
    <property type="match status" value="1"/>
</dbReference>
<dbReference type="InterPro" id="IPR013520">
    <property type="entry name" value="Ribonucl_H"/>
</dbReference>
<sequence length="198" mass="21563">MSRQLIVVDCETTGLHDDAAILEIAAVNVETGDELAFVPYVSGEQLAKAQPDALRINRYYERAVYREMLSPADTADAFDELATMLKGNTFGGSNPAFDSNLVAQARVTPPAYASVGSQPVVGRVWHHRLADLAAYAAGVLGLNPTELPGLDAVIEKVDFMVPIGEVDNYERHTALGDARITASCFRRLTLWAEQNRSR</sequence>
<dbReference type="GO" id="GO:0003676">
    <property type="term" value="F:nucleic acid binding"/>
    <property type="evidence" value="ECO:0007669"/>
    <property type="project" value="InterPro"/>
</dbReference>
<dbReference type="EMBL" id="KX621007">
    <property type="protein sequence ID" value="AOT23181.1"/>
    <property type="molecule type" value="Genomic_DNA"/>
</dbReference>
<reference evidence="2 3" key="1">
    <citation type="submission" date="2016-07" db="EMBL/GenBank/DDBJ databases">
        <authorList>
            <person name="Henderson J.H."/>
            <person name="Agbayani G."/>
            <person name="Akanbi A."/>
            <person name="Allen L."/>
            <person name="Anton T."/>
            <person name="Bauer V."/>
            <person name="Benoit R."/>
            <person name="Bhakta Y."/>
            <person name="Binongcal M.A."/>
            <person name="Bobovsky T."/>
            <person name="Bual H."/>
            <person name="Calley B."/>
            <person name="Clark M."/>
            <person name="Conahan B."/>
            <person name="Cone E."/>
            <person name="Dardis C."/>
            <person name="Fangman M."/>
            <person name="Flatgard B."/>
            <person name="Focht K."/>
            <person name="Geraci K."/>
            <person name="Goodwin B."/>
            <person name="Hanson H."/>
            <person name="Hunt G."/>
            <person name="Hutton S."/>
            <person name="Illback M."/>
            <person name="Jamsa A."/>
            <person name="Konzek B."/>
            <person name="Kraus A."/>
            <person name="Kuenzi M."/>
            <person name="Laird K."/>
            <person name="Lieb M."/>
            <person name="MacKenzie A."/>
            <person name="Maurer K."/>
            <person name="Miera M."/>
            <person name="Mishler B."/>
            <person name="Naughton C."/>
            <person name="Nease R."/>
            <person name="Nelson B."/>
            <person name="Nigg N."/>
            <person name="O'Sullivan K."/>
            <person name="Orion I."/>
            <person name="Peterson C."/>
            <person name="Peterson S."/>
            <person name="Roletto M."/>
            <person name="Rush L."/>
            <person name="Schlatter T."/>
            <person name="Seidl R."/>
            <person name="Sevy E."/>
            <person name="Sonderby V."/>
            <person name="Souers H."/>
            <person name="Syvertson H."/>
            <person name="Taggard K."/>
            <person name="Takasugi J."/>
            <person name="Tietge S."/>
            <person name="Vasquez C."/>
            <person name="Velasco R."/>
            <person name="Virk M."/>
            <person name="Vologdin S."/>
            <person name="Wing S."/>
            <person name="Winslow J."/>
            <person name="Young E."/>
            <person name="Cunanan N."/>
            <person name="Dasiuk E."/>
            <person name="Fudge K."/>
            <person name="Murphy A."/>
            <person name="Poxleitner M.K."/>
            <person name="Ettinger A.-S.H."/>
            <person name="Anders K.R."/>
            <person name="Schaff J.E."/>
            <person name="Dashiell C.L."/>
            <person name="Macialek J.A."/>
            <person name="Braun M.A."/>
            <person name="Delesalle V.A."/>
            <person name="Hughes L.E."/>
            <person name="Ware V.C."/>
            <person name="Bradley K.W."/>
            <person name="Barker L.P."/>
            <person name="Asai D.J."/>
            <person name="Bowman C.A."/>
            <person name="Russell D.A."/>
            <person name="Pope W.H."/>
            <person name="Jacobs-Sera D."/>
            <person name="Hendrix R.W."/>
            <person name="Hatfull G.F."/>
        </authorList>
    </citation>
    <scope>NUCLEOTIDE SEQUENCE [LARGE SCALE GENOMIC DNA]</scope>
</reference>
<dbReference type="InterPro" id="IPR012337">
    <property type="entry name" value="RNaseH-like_sf"/>
</dbReference>
<dbReference type="SUPFAM" id="SSF53098">
    <property type="entry name" value="Ribonuclease H-like"/>
    <property type="match status" value="1"/>
</dbReference>
<dbReference type="Proteomes" id="UP000224956">
    <property type="component" value="Segment"/>
</dbReference>
<evidence type="ECO:0000313" key="3">
    <source>
        <dbReference type="Proteomes" id="UP000224956"/>
    </source>
</evidence>